<proteinExistence type="predicted"/>
<evidence type="ECO:0000313" key="2">
    <source>
        <dbReference type="EMBL" id="PME28002.1"/>
    </source>
</evidence>
<comment type="caution">
    <text evidence="3">The sequence shown here is derived from an EMBL/GenBank/DDBJ whole genome shotgun (WGS) entry which is preliminary data.</text>
</comment>
<feature type="signal peptide" evidence="1">
    <location>
        <begin position="1"/>
        <end position="17"/>
    </location>
</feature>
<gene>
    <name evidence="3" type="ORF">BCT50_10225</name>
    <name evidence="2" type="ORF">BCV38_23085</name>
</gene>
<keyword evidence="5" id="KW-1185">Reference proteome</keyword>
<name>A0A855IMF9_9VIBR</name>
<reference evidence="3 5" key="3">
    <citation type="journal article" date="2018" name="Nature">
        <title>A major lineage of non-tailed dsDNA viruses as unrecognized killers of marine bacteria.</title>
        <authorList>
            <person name="Kauffman K.M."/>
            <person name="Hussain F.A."/>
            <person name="Yang J."/>
            <person name="Arevalo P."/>
            <person name="Brown J.M."/>
            <person name="Chang W.K."/>
            <person name="VanInsberghe D."/>
            <person name="Elsherbini J."/>
            <person name="Sharma R.S."/>
            <person name="Cutler M.B."/>
            <person name="Kelly L."/>
            <person name="Polz M.F."/>
        </authorList>
    </citation>
    <scope>NUCLEOTIDE SEQUENCE</scope>
    <source>
        <strain evidence="3">10N.261.48.A1</strain>
        <strain evidence="2 5">10N.286.55.E1</strain>
    </source>
</reference>
<reference evidence="4" key="1">
    <citation type="submission" date="2016-07" db="EMBL/GenBank/DDBJ databases">
        <title>Nontailed viruses are major unrecognized killers of bacteria in the ocean.</title>
        <authorList>
            <person name="Kauffman K."/>
            <person name="Hussain F."/>
            <person name="Yang J."/>
            <person name="Arevalo P."/>
            <person name="Brown J."/>
            <person name="Cutler M."/>
            <person name="Kelly L."/>
            <person name="Polz M.F."/>
        </authorList>
    </citation>
    <scope>NUCLEOTIDE SEQUENCE [LARGE SCALE GENOMIC DNA]</scope>
    <source>
        <strain evidence="4">10N.261.48.A1</strain>
    </source>
</reference>
<dbReference type="RefSeq" id="WP_099166131.1">
    <property type="nucleotide sequence ID" value="NZ_CAWQOO010001090.1"/>
</dbReference>
<reference evidence="3" key="2">
    <citation type="submission" date="2016-07" db="EMBL/GenBank/DDBJ databases">
        <authorList>
            <person name="Kauffman K."/>
            <person name="Arevalo P."/>
            <person name="Polz M.F."/>
        </authorList>
    </citation>
    <scope>NUCLEOTIDE SEQUENCE</scope>
    <source>
        <strain evidence="3">10N.261.48.A1</strain>
        <strain evidence="2">10N.286.55.E1</strain>
    </source>
</reference>
<keyword evidence="1" id="KW-0732">Signal</keyword>
<dbReference type="AlphaFoldDB" id="A0A855IMF9"/>
<accession>A0A855IMF9</accession>
<organism evidence="3 4">
    <name type="scientific">Vibrio lentus</name>
    <dbReference type="NCBI Taxonomy" id="136468"/>
    <lineage>
        <taxon>Bacteria</taxon>
        <taxon>Pseudomonadati</taxon>
        <taxon>Pseudomonadota</taxon>
        <taxon>Gammaproteobacteria</taxon>
        <taxon>Vibrionales</taxon>
        <taxon>Vibrionaceae</taxon>
        <taxon>Vibrio</taxon>
    </lineage>
</organism>
<evidence type="ECO:0000256" key="1">
    <source>
        <dbReference type="SAM" id="SignalP"/>
    </source>
</evidence>
<feature type="chain" id="PRO_5044663876" description="Porin" evidence="1">
    <location>
        <begin position="18"/>
        <end position="209"/>
    </location>
</feature>
<sequence>MKYVFGLILLTPFNLLANEEVDMSDPMAVYTGGDITAGDKGIGGALQISVSEGQWAVMGKLEASNNFDTYRARIFAPNKNTGTGIYIDAGTDNHVEGVTANYATLGVLQLVPINDKFKLYAGVTYGQSWEKNEIFQDTNVVNVQLYAKYDVTDEFFILAAPDYEYGLDGEEYREFYMELNIGYKVDENNMVIVTGSTDEQTWITYKFKI</sequence>
<evidence type="ECO:0000313" key="3">
    <source>
        <dbReference type="EMBL" id="PMM55655.1"/>
    </source>
</evidence>
<protein>
    <recommendedName>
        <fullName evidence="6">Porin</fullName>
    </recommendedName>
</protein>
<evidence type="ECO:0008006" key="6">
    <source>
        <dbReference type="Google" id="ProtNLM"/>
    </source>
</evidence>
<dbReference type="Proteomes" id="UP000239763">
    <property type="component" value="Unassembled WGS sequence"/>
</dbReference>
<dbReference type="EMBL" id="MCSB01000019">
    <property type="protein sequence ID" value="PME28002.1"/>
    <property type="molecule type" value="Genomic_DNA"/>
</dbReference>
<dbReference type="EMBL" id="MCZJ01000043">
    <property type="protein sequence ID" value="PMM55655.1"/>
    <property type="molecule type" value="Genomic_DNA"/>
</dbReference>
<evidence type="ECO:0000313" key="5">
    <source>
        <dbReference type="Proteomes" id="UP000239763"/>
    </source>
</evidence>
<dbReference type="Proteomes" id="UP000235554">
    <property type="component" value="Unassembled WGS sequence"/>
</dbReference>
<evidence type="ECO:0000313" key="4">
    <source>
        <dbReference type="Proteomes" id="UP000235554"/>
    </source>
</evidence>